<evidence type="ECO:0000313" key="2">
    <source>
        <dbReference type="Proteomes" id="UP000189229"/>
    </source>
</evidence>
<evidence type="ECO:0000313" key="1">
    <source>
        <dbReference type="EMBL" id="OOK65640.1"/>
    </source>
</evidence>
<dbReference type="InterPro" id="IPR012337">
    <property type="entry name" value="RNaseH-like_sf"/>
</dbReference>
<dbReference type="Proteomes" id="UP000189229">
    <property type="component" value="Unassembled WGS sequence"/>
</dbReference>
<protein>
    <recommendedName>
        <fullName evidence="3">Exonuclease domain-containing protein</fullName>
    </recommendedName>
</protein>
<dbReference type="EMBL" id="MVBM01000010">
    <property type="protein sequence ID" value="OOK65640.1"/>
    <property type="molecule type" value="Genomic_DNA"/>
</dbReference>
<dbReference type="AlphaFoldDB" id="A0A1V3WFB0"/>
<accession>A0A1V3WFB0</accession>
<evidence type="ECO:0008006" key="3">
    <source>
        <dbReference type="Google" id="ProtNLM"/>
    </source>
</evidence>
<comment type="caution">
    <text evidence="1">The sequence shown here is derived from an EMBL/GenBank/DDBJ whole genome shotgun (WGS) entry which is preliminary data.</text>
</comment>
<gene>
    <name evidence="1" type="ORF">BZL30_8637</name>
</gene>
<sequence>MTGAESADTHHDTDWYRPTKLRRAAADRIAVLDIETTGLDSAADFVCELALVGLDGTPLANIMVQLPAGVARPNESFGAEFPSTTRCDYSRHTWPRSTW</sequence>
<proteinExistence type="predicted"/>
<organism evidence="1 2">
    <name type="scientific">Mycobacterium kansasii</name>
    <dbReference type="NCBI Taxonomy" id="1768"/>
    <lineage>
        <taxon>Bacteria</taxon>
        <taxon>Bacillati</taxon>
        <taxon>Actinomycetota</taxon>
        <taxon>Actinomycetes</taxon>
        <taxon>Mycobacteriales</taxon>
        <taxon>Mycobacteriaceae</taxon>
        <taxon>Mycobacterium</taxon>
    </lineage>
</organism>
<reference evidence="1 2" key="1">
    <citation type="submission" date="2017-02" db="EMBL/GenBank/DDBJ databases">
        <title>Complete genome sequences of Mycobacterium kansasii strains isolated from rhesus macaques.</title>
        <authorList>
            <person name="Panda A."/>
            <person name="Nagaraj S."/>
            <person name="Zhao X."/>
            <person name="Tettelin H."/>
            <person name="Detolla L.J."/>
        </authorList>
    </citation>
    <scope>NUCLEOTIDE SEQUENCE [LARGE SCALE GENOMIC DNA]</scope>
    <source>
        <strain evidence="1 2">11-3813</strain>
    </source>
</reference>
<name>A0A1V3WFB0_MYCKA</name>
<dbReference type="SUPFAM" id="SSF53098">
    <property type="entry name" value="Ribonuclease H-like"/>
    <property type="match status" value="1"/>
</dbReference>